<name>A0ABV2CUI1_9RHOO</name>
<protein>
    <recommendedName>
        <fullName evidence="3">Apea-like HEPN domain-containing protein</fullName>
    </recommendedName>
</protein>
<organism evidence="1 2">
    <name type="scientific">Uliginosibacterium paludis</name>
    <dbReference type="NCBI Taxonomy" id="1615952"/>
    <lineage>
        <taxon>Bacteria</taxon>
        <taxon>Pseudomonadati</taxon>
        <taxon>Pseudomonadota</taxon>
        <taxon>Betaproteobacteria</taxon>
        <taxon>Rhodocyclales</taxon>
        <taxon>Zoogloeaceae</taxon>
        <taxon>Uliginosibacterium</taxon>
    </lineage>
</organism>
<comment type="caution">
    <text evidence="1">The sequence shown here is derived from an EMBL/GenBank/DDBJ whole genome shotgun (WGS) entry which is preliminary data.</text>
</comment>
<proteinExistence type="predicted"/>
<evidence type="ECO:0008006" key="3">
    <source>
        <dbReference type="Google" id="ProtNLM"/>
    </source>
</evidence>
<dbReference type="RefSeq" id="WP_345929518.1">
    <property type="nucleotide sequence ID" value="NZ_JBDIVF010000010.1"/>
</dbReference>
<gene>
    <name evidence="1" type="ORF">ABVT11_17200</name>
</gene>
<reference evidence="1 2" key="1">
    <citation type="submission" date="2024-07" db="EMBL/GenBank/DDBJ databases">
        <title>Uliginosibacterium paludis KCTC:42655.</title>
        <authorList>
            <person name="Kim M.K."/>
        </authorList>
    </citation>
    <scope>NUCLEOTIDE SEQUENCE [LARGE SCALE GENOMIC DNA]</scope>
    <source>
        <strain evidence="1 2">KCTC 42655</strain>
    </source>
</reference>
<dbReference type="EMBL" id="JBEWLZ010000013">
    <property type="protein sequence ID" value="MET1491580.1"/>
    <property type="molecule type" value="Genomic_DNA"/>
</dbReference>
<evidence type="ECO:0000313" key="2">
    <source>
        <dbReference type="Proteomes" id="UP001548590"/>
    </source>
</evidence>
<accession>A0ABV2CUI1</accession>
<keyword evidence="2" id="KW-1185">Reference proteome</keyword>
<dbReference type="Proteomes" id="UP001548590">
    <property type="component" value="Unassembled WGS sequence"/>
</dbReference>
<evidence type="ECO:0000313" key="1">
    <source>
        <dbReference type="EMBL" id="MET1491580.1"/>
    </source>
</evidence>
<sequence>MQLPEEFLQAKLIQRFHRFAIFEHGEHAYFGLLGEDGINNYFQCSRAVITGLALEFGGMAGHMEALSKSLPPSPQLVPFYTTMVFAGALHGGDAGGQVMLNFFTPSGNGLTTILNAECAATLEFSLKNSLDALPHRPKPANIFNTYTPGAESKSSSTTEYFGQQYPSKTLEALGLLMVRANLLDRAMVQLFTKLSGLSTDKAEALFFSSRNNAARVGMIVALLPTVDIKKEQKEDIKKSLDKARSVMDQRNDLVHGEWRFNEDKMAVDLFTPTAPKPEKRHKTLTVTPQFIEALASEYRGATMMISAACHYQTPAGNKDT</sequence>